<evidence type="ECO:0000313" key="3">
    <source>
        <dbReference type="Proteomes" id="UP000823749"/>
    </source>
</evidence>
<evidence type="ECO:0000313" key="2">
    <source>
        <dbReference type="EMBL" id="KAG5548825.1"/>
    </source>
</evidence>
<protein>
    <submittedName>
        <fullName evidence="2">Uncharacterized protein</fullName>
    </submittedName>
</protein>
<feature type="region of interest" description="Disordered" evidence="1">
    <location>
        <begin position="56"/>
        <end position="76"/>
    </location>
</feature>
<reference evidence="2" key="1">
    <citation type="submission" date="2020-08" db="EMBL/GenBank/DDBJ databases">
        <title>Plant Genome Project.</title>
        <authorList>
            <person name="Zhang R.-G."/>
        </authorList>
    </citation>
    <scope>NUCLEOTIDE SEQUENCE</scope>
    <source>
        <strain evidence="2">WSP0</strain>
        <tissue evidence="2">Leaf</tissue>
    </source>
</reference>
<dbReference type="Proteomes" id="UP000823749">
    <property type="component" value="Chromosome 5"/>
</dbReference>
<dbReference type="AlphaFoldDB" id="A0AAV6K902"/>
<name>A0AAV6K902_9ERIC</name>
<dbReference type="EMBL" id="JACTNZ010000005">
    <property type="protein sequence ID" value="KAG5548825.1"/>
    <property type="molecule type" value="Genomic_DNA"/>
</dbReference>
<evidence type="ECO:0000256" key="1">
    <source>
        <dbReference type="SAM" id="MobiDB-lite"/>
    </source>
</evidence>
<sequence>MWGEGNSPVSCWKDSNIRRCYYIDDTSISVLMRMAPLQFHHRIVMGQQVEGLGASLPDIGSSSSAVGRKARPRPWD</sequence>
<organism evidence="2 3">
    <name type="scientific">Rhododendron griersonianum</name>
    <dbReference type="NCBI Taxonomy" id="479676"/>
    <lineage>
        <taxon>Eukaryota</taxon>
        <taxon>Viridiplantae</taxon>
        <taxon>Streptophyta</taxon>
        <taxon>Embryophyta</taxon>
        <taxon>Tracheophyta</taxon>
        <taxon>Spermatophyta</taxon>
        <taxon>Magnoliopsida</taxon>
        <taxon>eudicotyledons</taxon>
        <taxon>Gunneridae</taxon>
        <taxon>Pentapetalae</taxon>
        <taxon>asterids</taxon>
        <taxon>Ericales</taxon>
        <taxon>Ericaceae</taxon>
        <taxon>Ericoideae</taxon>
        <taxon>Rhodoreae</taxon>
        <taxon>Rhododendron</taxon>
    </lineage>
</organism>
<keyword evidence="3" id="KW-1185">Reference proteome</keyword>
<comment type="caution">
    <text evidence="2">The sequence shown here is derived from an EMBL/GenBank/DDBJ whole genome shotgun (WGS) entry which is preliminary data.</text>
</comment>
<proteinExistence type="predicted"/>
<gene>
    <name evidence="2" type="ORF">RHGRI_014245</name>
</gene>
<accession>A0AAV6K902</accession>